<name>A0A401ID21_APHSA</name>
<dbReference type="EMBL" id="BDQK01000001">
    <property type="protein sequence ID" value="GBF79175.1"/>
    <property type="molecule type" value="Genomic_DNA"/>
</dbReference>
<gene>
    <name evidence="3" type="ORF">AsFPU1_0567</name>
</gene>
<dbReference type="InterPro" id="IPR049341">
    <property type="entry name" value="TRADD-like_N"/>
</dbReference>
<evidence type="ECO:0000259" key="2">
    <source>
        <dbReference type="Pfam" id="PF20694"/>
    </source>
</evidence>
<keyword evidence="4" id="KW-1185">Reference proteome</keyword>
<proteinExistence type="predicted"/>
<feature type="domain" description="TRADD-like N-terminal" evidence="2">
    <location>
        <begin position="220"/>
        <end position="283"/>
    </location>
</feature>
<dbReference type="Pfam" id="PF12770">
    <property type="entry name" value="CHAT"/>
    <property type="match status" value="1"/>
</dbReference>
<comment type="caution">
    <text evidence="3">The sequence shown here is derived from an EMBL/GenBank/DDBJ whole genome shotgun (WGS) entry which is preliminary data.</text>
</comment>
<sequence length="544" mass="63075">MMLPKTILILAANPKGTSQLRLDEEVREIDLALQLSQRREMFTLKQKWAVRQRDVHRAILDCKPQIVHFSGHGEEKQGLVFEDENGQVKFVNAEALASLFQVFAPYVDCVILNACYSESQVKAISQHIDYVIGMKQSIGDKSAIDFAVGFYDALGAGESYEFAFNLGRSAIQMGQRQGIAEQFVPTLYIRHNEKHKNEKHKNEKHKVVVIEGELDSLDEAKIKALIQSLQKRGKDLTIEIVAVEKSSIKIIIKGTEEGLQRIQELFNSGKLEDLENLKVIRVRDLDQQEQRKVESKKKPMTITDKQLQQLIDRISNNPDPKSSARRKAINRLLKELQQLPGLLRSSNRYYLEALDKTWEWVAQNICNFQQRSHLSLQESLAKWINSYLFWRIKDLYSNRQYSQEISIDMAFNLNDQNPTSLLDQLSKTGFASPTLSGLDAYIEEQRKKKIQDIFERFERYVEEDPEMLLRKCHPRNFPECHCQLLTKKLLLQEPPERLSQIHREFQNLGVKIPDQTLRSHWKNKCLPLLQNRLESLGYSKDEES</sequence>
<evidence type="ECO:0000313" key="4">
    <source>
        <dbReference type="Proteomes" id="UP000287247"/>
    </source>
</evidence>
<evidence type="ECO:0000259" key="1">
    <source>
        <dbReference type="Pfam" id="PF12770"/>
    </source>
</evidence>
<dbReference type="RefSeq" id="WP_227873618.1">
    <property type="nucleotide sequence ID" value="NZ_BDQK01000001.1"/>
</dbReference>
<feature type="domain" description="CHAT" evidence="1">
    <location>
        <begin position="10"/>
        <end position="163"/>
    </location>
</feature>
<dbReference type="AlphaFoldDB" id="A0A401ID21"/>
<accession>A0A401ID21</accession>
<dbReference type="Pfam" id="PF20694">
    <property type="entry name" value="TRADD-like_N"/>
    <property type="match status" value="1"/>
</dbReference>
<reference evidence="4" key="1">
    <citation type="submission" date="2017-05" db="EMBL/GenBank/DDBJ databases">
        <title>Physiological properties and genetic analysis related to exopolysaccharide production of fresh-water unicellular cyanobacterium Aphanothece sacrum, Suizenji Nori, that has been cultured as a food source in Japan.</title>
        <authorList>
            <person name="Kanesaki Y."/>
            <person name="Yoshikawa S."/>
            <person name="Ohki K."/>
        </authorList>
    </citation>
    <scope>NUCLEOTIDE SEQUENCE [LARGE SCALE GENOMIC DNA]</scope>
    <source>
        <strain evidence="4">FPU1</strain>
    </source>
</reference>
<organism evidence="3 4">
    <name type="scientific">Aphanothece sacrum FPU1</name>
    <dbReference type="NCBI Taxonomy" id="1920663"/>
    <lineage>
        <taxon>Bacteria</taxon>
        <taxon>Bacillati</taxon>
        <taxon>Cyanobacteriota</taxon>
        <taxon>Cyanophyceae</taxon>
        <taxon>Oscillatoriophycideae</taxon>
        <taxon>Chroococcales</taxon>
        <taxon>Aphanothecaceae</taxon>
        <taxon>Aphanothece</taxon>
    </lineage>
</organism>
<evidence type="ECO:0000313" key="3">
    <source>
        <dbReference type="EMBL" id="GBF79175.1"/>
    </source>
</evidence>
<dbReference type="Proteomes" id="UP000287247">
    <property type="component" value="Unassembled WGS sequence"/>
</dbReference>
<dbReference type="InterPro" id="IPR024983">
    <property type="entry name" value="CHAT_dom"/>
</dbReference>
<protein>
    <submittedName>
        <fullName evidence="3">CHAT domain protein</fullName>
    </submittedName>
</protein>